<keyword evidence="3" id="KW-1185">Reference proteome</keyword>
<dbReference type="AlphaFoldDB" id="A0A8H8BSZ2"/>
<organism evidence="2 3">
    <name type="scientific">Cadophora malorum</name>
    <dbReference type="NCBI Taxonomy" id="108018"/>
    <lineage>
        <taxon>Eukaryota</taxon>
        <taxon>Fungi</taxon>
        <taxon>Dikarya</taxon>
        <taxon>Ascomycota</taxon>
        <taxon>Pezizomycotina</taxon>
        <taxon>Leotiomycetes</taxon>
        <taxon>Helotiales</taxon>
        <taxon>Ploettnerulaceae</taxon>
        <taxon>Cadophora</taxon>
    </lineage>
</organism>
<protein>
    <submittedName>
        <fullName evidence="2">Uncharacterized protein</fullName>
    </submittedName>
</protein>
<comment type="caution">
    <text evidence="2">The sequence shown here is derived from an EMBL/GenBank/DDBJ whole genome shotgun (WGS) entry which is preliminary data.</text>
</comment>
<feature type="compositionally biased region" description="Basic and acidic residues" evidence="1">
    <location>
        <begin position="325"/>
        <end position="335"/>
    </location>
</feature>
<dbReference type="OrthoDB" id="10563208at2759"/>
<dbReference type="Proteomes" id="UP000664132">
    <property type="component" value="Unassembled WGS sequence"/>
</dbReference>
<reference evidence="2" key="1">
    <citation type="submission" date="2021-02" db="EMBL/GenBank/DDBJ databases">
        <title>Genome sequence Cadophora malorum strain M34.</title>
        <authorList>
            <person name="Stefanovic E."/>
            <person name="Vu D."/>
            <person name="Scully C."/>
            <person name="Dijksterhuis J."/>
            <person name="Roader J."/>
            <person name="Houbraken J."/>
        </authorList>
    </citation>
    <scope>NUCLEOTIDE SEQUENCE</scope>
    <source>
        <strain evidence="2">M34</strain>
    </source>
</reference>
<evidence type="ECO:0000313" key="3">
    <source>
        <dbReference type="Proteomes" id="UP000664132"/>
    </source>
</evidence>
<feature type="region of interest" description="Disordered" evidence="1">
    <location>
        <begin position="295"/>
        <end position="348"/>
    </location>
</feature>
<evidence type="ECO:0000256" key="1">
    <source>
        <dbReference type="SAM" id="MobiDB-lite"/>
    </source>
</evidence>
<accession>A0A8H8BSZ2</accession>
<gene>
    <name evidence="2" type="ORF">IFR04_003796</name>
</gene>
<evidence type="ECO:0000313" key="2">
    <source>
        <dbReference type="EMBL" id="KAG4423020.1"/>
    </source>
</evidence>
<dbReference type="EMBL" id="JAFJYH010000040">
    <property type="protein sequence ID" value="KAG4423020.1"/>
    <property type="molecule type" value="Genomic_DNA"/>
</dbReference>
<name>A0A8H8BSZ2_9HELO</name>
<proteinExistence type="predicted"/>
<feature type="region of interest" description="Disordered" evidence="1">
    <location>
        <begin position="83"/>
        <end position="108"/>
    </location>
</feature>
<sequence length="348" mass="38632">MPCSLLSRAKALFSSSSSRKKCRNGRQVLDNEKAALFQAERFSLDGGTQDEEIPFPCPAFMTTASKYIFPPTSLPQYQYVPTPKTSSFSSTNHQTSSSSSSSTSQHSSITIDPTSLSHAFANLAVDAGIYGSRDSYVEVLTFQLRRMVRSLAGQCREQSEKGGEGCLTLQVTRPELNCTVHITIQTRRRTRTHHSLLSPLNMIEDEQIVILALKPFVASIDVQTEFEQCEAGEGGKGEPEGVFSTWWVKGSRFSYSGSRDGRVRWRCSVVRGWDAWWDLHDIGLERRAACGLDSGKRREKMGKRDESGGTGKDETGGNGRRGRCSRVDISRDEKGGYGFSCERVRGPW</sequence>
<feature type="compositionally biased region" description="Basic and acidic residues" evidence="1">
    <location>
        <begin position="302"/>
        <end position="315"/>
    </location>
</feature>
<feature type="compositionally biased region" description="Low complexity" evidence="1">
    <location>
        <begin position="85"/>
        <end position="108"/>
    </location>
</feature>